<dbReference type="Gene3D" id="1.25.40.20">
    <property type="entry name" value="Ankyrin repeat-containing domain"/>
    <property type="match status" value="1"/>
</dbReference>
<dbReference type="PANTHER" id="PTHR10039">
    <property type="entry name" value="AMELOGENIN"/>
    <property type="match status" value="1"/>
</dbReference>
<evidence type="ECO:0000313" key="3">
    <source>
        <dbReference type="EMBL" id="CAP68284.1"/>
    </source>
</evidence>
<dbReference type="VEuPathDB" id="FungiDB:PODANS_7_4005"/>
<proteinExistence type="predicted"/>
<dbReference type="HOGENOM" id="CLU_463892_0_0_1"/>
<reference evidence="5" key="3">
    <citation type="journal article" date="2014" name="Genetics">
        <title>Maintaining two mating types: Structure of the mating type locus and its role in heterokaryosis in Podospora anserina.</title>
        <authorList>
            <person name="Grognet P."/>
            <person name="Bidard F."/>
            <person name="Kuchly C."/>
            <person name="Tong L.C.H."/>
            <person name="Coppin E."/>
            <person name="Benkhali J.A."/>
            <person name="Couloux A."/>
            <person name="Wincker P."/>
            <person name="Debuchy R."/>
            <person name="Silar P."/>
        </authorList>
    </citation>
    <scope>GENOME REANNOTATION</scope>
    <source>
        <strain evidence="5">S / ATCC MYA-4624 / DSM 980 / FGSC 10383</strain>
    </source>
</reference>
<dbReference type="KEGG" id="pan:PODANSg4646"/>
<protein>
    <submittedName>
        <fullName evidence="3">Podospora anserina S mat+ genomic DNA chromosome 7, supercontig 1</fullName>
    </submittedName>
</protein>
<dbReference type="PANTHER" id="PTHR10039:SF15">
    <property type="entry name" value="NACHT DOMAIN-CONTAINING PROTEIN"/>
    <property type="match status" value="1"/>
</dbReference>
<dbReference type="Proteomes" id="UP000001197">
    <property type="component" value="Chromosome 7"/>
</dbReference>
<dbReference type="Pfam" id="PF12796">
    <property type="entry name" value="Ank_2"/>
    <property type="match status" value="1"/>
</dbReference>
<dbReference type="InterPro" id="IPR002110">
    <property type="entry name" value="Ankyrin_rpt"/>
</dbReference>
<dbReference type="InParanoid" id="B2AV61"/>
<evidence type="ECO:0000256" key="2">
    <source>
        <dbReference type="SAM" id="Phobius"/>
    </source>
</evidence>
<dbReference type="SUPFAM" id="SSF48403">
    <property type="entry name" value="Ankyrin repeat"/>
    <property type="match status" value="1"/>
</dbReference>
<dbReference type="OrthoDB" id="5233699at2759"/>
<dbReference type="InterPro" id="IPR036770">
    <property type="entry name" value="Ankyrin_rpt-contain_sf"/>
</dbReference>
<reference evidence="3 5" key="1">
    <citation type="journal article" date="2008" name="Genome Biol.">
        <title>The genome sequence of the model ascomycete fungus Podospora anserina.</title>
        <authorList>
            <person name="Espagne E."/>
            <person name="Lespinet O."/>
            <person name="Malagnac F."/>
            <person name="Da Silva C."/>
            <person name="Jaillon O."/>
            <person name="Porcel B.M."/>
            <person name="Couloux A."/>
            <person name="Aury J.-M."/>
            <person name="Segurens B."/>
            <person name="Poulain J."/>
            <person name="Anthouard V."/>
            <person name="Grossetete S."/>
            <person name="Khalili H."/>
            <person name="Coppin E."/>
            <person name="Dequard-Chablat M."/>
            <person name="Picard M."/>
            <person name="Contamine V."/>
            <person name="Arnaise S."/>
            <person name="Bourdais A."/>
            <person name="Berteaux-Lecellier V."/>
            <person name="Gautheret D."/>
            <person name="de Vries R.P."/>
            <person name="Battaglia E."/>
            <person name="Coutinho P.M."/>
            <person name="Danchin E.G.J."/>
            <person name="Henrissat B."/>
            <person name="El Khoury R."/>
            <person name="Sainsard-Chanet A."/>
            <person name="Boivin A."/>
            <person name="Pinan-Lucarre B."/>
            <person name="Sellem C.H."/>
            <person name="Debuchy R."/>
            <person name="Wincker P."/>
            <person name="Weissenbach J."/>
            <person name="Silar P."/>
        </authorList>
    </citation>
    <scope>NUCLEOTIDE SEQUENCE [LARGE SCALE GENOMIC DNA]</scope>
    <source>
        <strain evidence="5">S / ATCC MYA-4624 / DSM 980 / FGSC 10383</strain>
        <strain evidence="3">S mat+</strain>
    </source>
</reference>
<dbReference type="EMBL" id="FO904942">
    <property type="protein sequence ID" value="CDP31756.1"/>
    <property type="molecule type" value="Genomic_DNA"/>
</dbReference>
<dbReference type="EMBL" id="CU633900">
    <property type="protein sequence ID" value="CAP68284.1"/>
    <property type="molecule type" value="Genomic_DNA"/>
</dbReference>
<reference evidence="3" key="2">
    <citation type="submission" date="2008-07" db="EMBL/GenBank/DDBJ databases">
        <authorList>
            <person name="Genoscope - CEA"/>
        </authorList>
    </citation>
    <scope>NUCLEOTIDE SEQUENCE</scope>
    <source>
        <strain evidence="3">S mat+</strain>
    </source>
</reference>
<feature type="repeat" description="ANK" evidence="1">
    <location>
        <begin position="403"/>
        <end position="435"/>
    </location>
</feature>
<gene>
    <name evidence="3" type="ORF">PODANS_7_4005</name>
</gene>
<keyword evidence="2" id="KW-0472">Membrane</keyword>
<dbReference type="GeneID" id="6192730"/>
<name>B2AV61_PODAN</name>
<evidence type="ECO:0000256" key="1">
    <source>
        <dbReference type="PROSITE-ProRule" id="PRU00023"/>
    </source>
</evidence>
<keyword evidence="2" id="KW-0812">Transmembrane</keyword>
<keyword evidence="2" id="KW-1133">Transmembrane helix</keyword>
<dbReference type="AlphaFoldDB" id="B2AV61"/>
<evidence type="ECO:0000313" key="4">
    <source>
        <dbReference type="EMBL" id="CDP31756.1"/>
    </source>
</evidence>
<keyword evidence="5" id="KW-1185">Reference proteome</keyword>
<sequence>MSLLQPESSNVRLLVTSRLLDEFDEVSSDSEQIQITANSTDLDLFIDHEFKSYPRLKKFLKMDPTLQEEVVICLGSWSPFSRCSLSRLSGPRGGIRGSLCSLPRKIDDLYEHTMARIFGMEEADRKLAVDTLSWIACASRPLATKELQHALSVVPGNFELDLDMIYPEDDIRDVCGVHYTTQGYFRDRFSGFHATIVQTCTSYLSLKVLEQPDDRDGQISFADDDTDESRNPQELQRCFEAHGASADNRLSYSNKMNKFPFAEYAAKNIAYHLRKLSNAPTAPRIAQSLVEFLQSGSKRSFLLRVLDSDASDGFDEVEEEEEPGPNNLWHDMMEDSQFDWSSDEESSNDSHFASQSTGYMPRLAPDREANAIHLAAFLGWPPAVLWILETADAPFDINILDPVSRMPLSIAVAEENWDVVDVILSHGGSINFLDKAGHNILRHAAKSNKVDIIKRLITTNLTLAPDPAPALAPYPQARFLKDASPKDVVMDAHSLEMLKSSPFWLPLLAIVHYIISLLMLLSGGKLWQPEKPAEGPAEKPGAIPENCKEQAVLEGQAASEAQASTPAIQPSTYLQLMLAAGLGDIGAI</sequence>
<organism evidence="3">
    <name type="scientific">Podospora anserina (strain S / ATCC MYA-4624 / DSM 980 / FGSC 10383)</name>
    <name type="common">Pleurage anserina</name>
    <dbReference type="NCBI Taxonomy" id="515849"/>
    <lineage>
        <taxon>Eukaryota</taxon>
        <taxon>Fungi</taxon>
        <taxon>Dikarya</taxon>
        <taxon>Ascomycota</taxon>
        <taxon>Pezizomycotina</taxon>
        <taxon>Sordariomycetes</taxon>
        <taxon>Sordariomycetidae</taxon>
        <taxon>Sordariales</taxon>
        <taxon>Podosporaceae</taxon>
        <taxon>Podospora</taxon>
        <taxon>Podospora anserina</taxon>
    </lineage>
</organism>
<evidence type="ECO:0000313" key="5">
    <source>
        <dbReference type="Proteomes" id="UP000001197"/>
    </source>
</evidence>
<dbReference type="RefSeq" id="XP_001907612.1">
    <property type="nucleotide sequence ID" value="XM_001907577.1"/>
</dbReference>
<reference evidence="4" key="4">
    <citation type="submission" date="2014-09" db="EMBL/GenBank/DDBJ databases">
        <title>Maintaining two mating types: Structure of the mating type locus and its role in heterokaryosis in Podospora anserina.</title>
        <authorList>
            <person name="Grognet P."/>
            <person name="Bidard F."/>
            <person name="Kuchly C."/>
            <person name="Chan Ho Tong L."/>
            <person name="Coppin E."/>
            <person name="Ait Benkhali J."/>
            <person name="Couloux A."/>
            <person name="Wincker P."/>
            <person name="Debuchy R."/>
            <person name="Silar P."/>
        </authorList>
    </citation>
    <scope>NUCLEOTIDE SEQUENCE</scope>
</reference>
<accession>B2AV61</accession>
<dbReference type="PROSITE" id="PS50088">
    <property type="entry name" value="ANK_REPEAT"/>
    <property type="match status" value="1"/>
</dbReference>
<feature type="transmembrane region" description="Helical" evidence="2">
    <location>
        <begin position="503"/>
        <end position="521"/>
    </location>
</feature>
<keyword evidence="1" id="KW-0040">ANK repeat</keyword>